<organism evidence="9 10">
    <name type="scientific">Salinisphaera orenii YIM 95161</name>
    <dbReference type="NCBI Taxonomy" id="1051139"/>
    <lineage>
        <taxon>Bacteria</taxon>
        <taxon>Pseudomonadati</taxon>
        <taxon>Pseudomonadota</taxon>
        <taxon>Gammaproteobacteria</taxon>
        <taxon>Salinisphaerales</taxon>
        <taxon>Salinisphaeraceae</taxon>
        <taxon>Salinisphaera</taxon>
    </lineage>
</organism>
<dbReference type="Gene3D" id="2.40.110.10">
    <property type="entry name" value="Butyryl-CoA Dehydrogenase, subunit A, domain 2"/>
    <property type="match status" value="1"/>
</dbReference>
<dbReference type="RefSeq" id="WP_123592232.1">
    <property type="nucleotide sequence ID" value="NZ_AYKF01000121.1"/>
</dbReference>
<gene>
    <name evidence="9" type="ORF">SAHL_15090</name>
</gene>
<dbReference type="InterPro" id="IPR009100">
    <property type="entry name" value="AcylCoA_DH/oxidase_NM_dom_sf"/>
</dbReference>
<evidence type="ECO:0000256" key="3">
    <source>
        <dbReference type="ARBA" id="ARBA00022630"/>
    </source>
</evidence>
<dbReference type="InterPro" id="IPR036250">
    <property type="entry name" value="AcylCo_DH-like_C"/>
</dbReference>
<dbReference type="GO" id="GO:0003995">
    <property type="term" value="F:acyl-CoA dehydrogenase activity"/>
    <property type="evidence" value="ECO:0007669"/>
    <property type="project" value="InterPro"/>
</dbReference>
<evidence type="ECO:0000259" key="8">
    <source>
        <dbReference type="Pfam" id="PF02771"/>
    </source>
</evidence>
<dbReference type="PROSITE" id="PS00072">
    <property type="entry name" value="ACYL_COA_DH_1"/>
    <property type="match status" value="1"/>
</dbReference>
<dbReference type="OrthoDB" id="9769473at2"/>
<dbReference type="EMBL" id="AYKF01000121">
    <property type="protein sequence ID" value="ROO25106.1"/>
    <property type="molecule type" value="Genomic_DNA"/>
</dbReference>
<dbReference type="Gene3D" id="1.10.540.10">
    <property type="entry name" value="Acyl-CoA dehydrogenase/oxidase, N-terminal domain"/>
    <property type="match status" value="1"/>
</dbReference>
<dbReference type="Pfam" id="PF02770">
    <property type="entry name" value="Acyl-CoA_dh_M"/>
    <property type="match status" value="1"/>
</dbReference>
<dbReference type="AlphaFoldDB" id="A0A423PHZ3"/>
<dbReference type="PANTHER" id="PTHR43884">
    <property type="entry name" value="ACYL-COA DEHYDROGENASE"/>
    <property type="match status" value="1"/>
</dbReference>
<evidence type="ECO:0000256" key="2">
    <source>
        <dbReference type="ARBA" id="ARBA00009347"/>
    </source>
</evidence>
<dbReference type="InterPro" id="IPR006091">
    <property type="entry name" value="Acyl-CoA_Oxase/DH_mid-dom"/>
</dbReference>
<keyword evidence="4 5" id="KW-0274">FAD</keyword>
<comment type="cofactor">
    <cofactor evidence="1 5">
        <name>FAD</name>
        <dbReference type="ChEBI" id="CHEBI:57692"/>
    </cofactor>
</comment>
<feature type="domain" description="Acyl-CoA dehydrogenase/oxidase N-terminal" evidence="8">
    <location>
        <begin position="10"/>
        <end position="118"/>
    </location>
</feature>
<evidence type="ECO:0000313" key="9">
    <source>
        <dbReference type="EMBL" id="ROO25106.1"/>
    </source>
</evidence>
<dbReference type="PIRSF" id="PIRSF016578">
    <property type="entry name" value="HsaA"/>
    <property type="match status" value="1"/>
</dbReference>
<feature type="domain" description="Acyl-CoA dehydrogenase/oxidase C-terminal" evidence="6">
    <location>
        <begin position="233"/>
        <end position="380"/>
    </location>
</feature>
<dbReference type="Gene3D" id="1.20.140.10">
    <property type="entry name" value="Butyryl-CoA Dehydrogenase, subunit A, domain 3"/>
    <property type="match status" value="1"/>
</dbReference>
<evidence type="ECO:0000256" key="5">
    <source>
        <dbReference type="RuleBase" id="RU362125"/>
    </source>
</evidence>
<dbReference type="GO" id="GO:0050660">
    <property type="term" value="F:flavin adenine dinucleotide binding"/>
    <property type="evidence" value="ECO:0007669"/>
    <property type="project" value="InterPro"/>
</dbReference>
<dbReference type="Proteomes" id="UP000285123">
    <property type="component" value="Unassembled WGS sequence"/>
</dbReference>
<evidence type="ECO:0000259" key="7">
    <source>
        <dbReference type="Pfam" id="PF02770"/>
    </source>
</evidence>
<dbReference type="InterPro" id="IPR006089">
    <property type="entry name" value="Acyl-CoA_DH_CS"/>
</dbReference>
<dbReference type="InterPro" id="IPR013786">
    <property type="entry name" value="AcylCoA_DH/ox_N"/>
</dbReference>
<feature type="domain" description="Acyl-CoA oxidase/dehydrogenase middle" evidence="7">
    <location>
        <begin position="123"/>
        <end position="220"/>
    </location>
</feature>
<reference evidence="9 10" key="1">
    <citation type="submission" date="2013-10" db="EMBL/GenBank/DDBJ databases">
        <title>Salinisphaera halophila YIM 95161 Genome Sequencing.</title>
        <authorList>
            <person name="Lai Q."/>
            <person name="Li C."/>
            <person name="Shao Z."/>
        </authorList>
    </citation>
    <scope>NUCLEOTIDE SEQUENCE [LARGE SCALE GENOMIC DNA]</scope>
    <source>
        <strain evidence="9 10">YIM 95161</strain>
    </source>
</reference>
<keyword evidence="5" id="KW-0560">Oxidoreductase</keyword>
<accession>A0A423PHZ3</accession>
<dbReference type="Pfam" id="PF02771">
    <property type="entry name" value="Acyl-CoA_dh_N"/>
    <property type="match status" value="1"/>
</dbReference>
<comment type="similarity">
    <text evidence="2 5">Belongs to the acyl-CoA dehydrogenase family.</text>
</comment>
<dbReference type="InterPro" id="IPR009075">
    <property type="entry name" value="AcylCo_DH/oxidase_C"/>
</dbReference>
<name>A0A423PHZ3_9GAMM</name>
<keyword evidence="3 5" id="KW-0285">Flavoprotein</keyword>
<dbReference type="InterPro" id="IPR037069">
    <property type="entry name" value="AcylCoA_DH/ox_N_sf"/>
</dbReference>
<evidence type="ECO:0000259" key="6">
    <source>
        <dbReference type="Pfam" id="PF00441"/>
    </source>
</evidence>
<dbReference type="SUPFAM" id="SSF47203">
    <property type="entry name" value="Acyl-CoA dehydrogenase C-terminal domain-like"/>
    <property type="match status" value="1"/>
</dbReference>
<evidence type="ECO:0000256" key="1">
    <source>
        <dbReference type="ARBA" id="ARBA00001974"/>
    </source>
</evidence>
<dbReference type="SUPFAM" id="SSF56645">
    <property type="entry name" value="Acyl-CoA dehydrogenase NM domain-like"/>
    <property type="match status" value="1"/>
</dbReference>
<dbReference type="Pfam" id="PF00441">
    <property type="entry name" value="Acyl-CoA_dh_1"/>
    <property type="match status" value="1"/>
</dbReference>
<sequence>MNFDLPADMAALKEATADFATRRLTEEAEAFERSGEFAYDLIRAMGETGLFGAPFPEDLGGSAAGFLAVSVIAEEVSRIAPAYGYAMNMQCATCPYTIYNWGSPAQVERFVPGLIAGESIGMFALSEAGGGSDPAGAMRTTARREGDHYVLNGSKMWITFSHAADVGVLFARTDPKAEPAHRGISAFIVEPKRFDGYTAQPIDLPGLSKSLRSCEIFLDDFKVPVDNRLGDEGEGFKIAMNALEYGRLTVSARLTGIAQAALDASVAYANERVVGGGPIARHQLVQERIADATVAVEAARLMAYRIGWTMDQGRVSTRVASRAKYFATQAARLAGDVARETFGGNALAAEYPVQRLNAYIDMLTVGEGSENVQRILIGEDALGIKDATRHRMRNRFVGVT</sequence>
<evidence type="ECO:0000256" key="4">
    <source>
        <dbReference type="ARBA" id="ARBA00022827"/>
    </source>
</evidence>
<evidence type="ECO:0000313" key="10">
    <source>
        <dbReference type="Proteomes" id="UP000285123"/>
    </source>
</evidence>
<protein>
    <submittedName>
        <fullName evidence="9">Acyl-CoA dehydrogenase</fullName>
    </submittedName>
</protein>
<dbReference type="PANTHER" id="PTHR43884:SF12">
    <property type="entry name" value="ISOVALERYL-COA DEHYDROGENASE, MITOCHONDRIAL-RELATED"/>
    <property type="match status" value="1"/>
</dbReference>
<dbReference type="InterPro" id="IPR046373">
    <property type="entry name" value="Acyl-CoA_Oxase/DH_mid-dom_sf"/>
</dbReference>
<comment type="caution">
    <text evidence="9">The sequence shown here is derived from an EMBL/GenBank/DDBJ whole genome shotgun (WGS) entry which is preliminary data.</text>
</comment>
<proteinExistence type="inferred from homology"/>